<name>A0A2S4PW29_9PEZI</name>
<comment type="caution">
    <text evidence="1">The sequence shown here is derived from an EMBL/GenBank/DDBJ whole genome shotgun (WGS) entry which is preliminary data.</text>
</comment>
<reference evidence="1 2" key="1">
    <citation type="submission" date="2017-10" db="EMBL/GenBank/DDBJ databases">
        <title>Development of genomic resources for the powdery mildew, Erysiphe pulchra.</title>
        <authorList>
            <person name="Wadl P.A."/>
            <person name="Mack B.M."/>
            <person name="Moore G."/>
            <person name="Beltz S.B."/>
        </authorList>
    </citation>
    <scope>NUCLEOTIDE SEQUENCE [LARGE SCALE GENOMIC DNA]</scope>
    <source>
        <strain evidence="1">Cflorida</strain>
    </source>
</reference>
<gene>
    <name evidence="1" type="ORF">EPUL_001155</name>
</gene>
<evidence type="ECO:0000313" key="1">
    <source>
        <dbReference type="EMBL" id="POS86246.1"/>
    </source>
</evidence>
<protein>
    <recommendedName>
        <fullName evidence="3">Endonuclease/exonuclease/phosphatase domain-containing protein</fullName>
    </recommendedName>
</protein>
<evidence type="ECO:0000313" key="2">
    <source>
        <dbReference type="Proteomes" id="UP000237438"/>
    </source>
</evidence>
<accession>A0A2S4PW29</accession>
<sequence length="498" mass="56249">MLADSASRAMRGERIYYNTSVSTDNRHQARQDTWAKKAESQDAEIKVFNLKRQILKASSPQGLKLFELRQKIKELLSDIWSVPSGIAILALTPAKAASIMLSKAAAEGRIGNATVEQREKWTTLVIGLIPKRVRCLDGMQDPMEGLLQEELATSIKNVTAFIILERALDHVNVKSVVPIDTLDHAKKHQDVWTVVAPTAQQTHNALPELDEKTGSYGFSLIFPYANLRHIDLPRNSRHSLSGIQRRRNARLKPQQETTDLSRDILQITITIGDHRRAPIWNIYNAPAAADEAGSGLDLLLKPPNRPFINSPTHNRGETIDLVFCIDEKARCEVRKDLHTTSDHETRVTTIRIEKLEKSKGKLRSRTAPGLTSTTELEIEISLLIQDIQIALTGACPRTRPQNSGTPWWNSDCQRAVLAYRRAHRSGPIVLEKKELRDAQRNSRMSIKIGRWHKAFQNYLSPPLRDTDGQECAQDPRSKAMLFHRVLLSRQLENNDILQ</sequence>
<proteinExistence type="predicted"/>
<keyword evidence="2" id="KW-1185">Reference proteome</keyword>
<dbReference type="EMBL" id="PEDP01000371">
    <property type="protein sequence ID" value="POS86246.1"/>
    <property type="molecule type" value="Genomic_DNA"/>
</dbReference>
<dbReference type="AlphaFoldDB" id="A0A2S4PW29"/>
<organism evidence="1 2">
    <name type="scientific">Erysiphe pulchra</name>
    <dbReference type="NCBI Taxonomy" id="225359"/>
    <lineage>
        <taxon>Eukaryota</taxon>
        <taxon>Fungi</taxon>
        <taxon>Dikarya</taxon>
        <taxon>Ascomycota</taxon>
        <taxon>Pezizomycotina</taxon>
        <taxon>Leotiomycetes</taxon>
        <taxon>Erysiphales</taxon>
        <taxon>Erysiphaceae</taxon>
        <taxon>Erysiphe</taxon>
    </lineage>
</organism>
<evidence type="ECO:0008006" key="3">
    <source>
        <dbReference type="Google" id="ProtNLM"/>
    </source>
</evidence>
<feature type="non-terminal residue" evidence="1">
    <location>
        <position position="498"/>
    </location>
</feature>
<dbReference type="Proteomes" id="UP000237438">
    <property type="component" value="Unassembled WGS sequence"/>
</dbReference>